<protein>
    <submittedName>
        <fullName evidence="2">HphI</fullName>
    </submittedName>
</protein>
<organism evidence="2 3">
    <name type="scientific">Paenibacillus polymyxa (strain SC2)</name>
    <name type="common">Bacillus polymyxa</name>
    <dbReference type="NCBI Taxonomy" id="886882"/>
    <lineage>
        <taxon>Bacteria</taxon>
        <taxon>Bacillati</taxon>
        <taxon>Bacillota</taxon>
        <taxon>Bacilli</taxon>
        <taxon>Bacillales</taxon>
        <taxon>Paenibacillaceae</taxon>
        <taxon>Paenibacillus</taxon>
    </lineage>
</organism>
<dbReference type="REBASE" id="28406">
    <property type="entry name" value="PpoSC2ORF3516P"/>
</dbReference>
<gene>
    <name evidence="2" type="primary">hphI</name>
    <name evidence="2" type="ORF">PPSC2_16455</name>
</gene>
<dbReference type="Pfam" id="PF13391">
    <property type="entry name" value="HNH_2"/>
    <property type="match status" value="1"/>
</dbReference>
<dbReference type="eggNOG" id="COG3440">
    <property type="taxonomic scope" value="Bacteria"/>
</dbReference>
<sequence length="302" mass="35321">MRYFFVFQNKTYREEHDGGFLWAPKKNKDGKTFHHWTSMTSVKKGDIIFSSYKGRMHSVIIAKKNYRESKKPDSLVSVDNWEQDGWIVDAEYRDISTPIKYKNYMNDILTLQGKKYAPYNLTGRGNTGYLFQITEELANFLFTKVGITVADLELVAKSEDEIIGDVENDVSQIPEETIREQLVQTRVGQDKFKQELIKLDKKCKLCGLDNINFLRASHSKPWRDSNNKERLDKYNGFLFCPAHDTLYDRGYISFDNDGSLLISPYLDDLSKLLMNVEAQMKITLLEGHKHYVKYHREHIFKI</sequence>
<evidence type="ECO:0000313" key="3">
    <source>
        <dbReference type="Proteomes" id="UP000006868"/>
    </source>
</evidence>
<evidence type="ECO:0000259" key="1">
    <source>
        <dbReference type="Pfam" id="PF13391"/>
    </source>
</evidence>
<dbReference type="HOGENOM" id="CLU_054701_0_0_9"/>
<dbReference type="OrthoDB" id="5678128at2"/>
<dbReference type="KEGG" id="ppm:PPSC2_16455"/>
<reference evidence="2 3" key="1">
    <citation type="journal article" date="2011" name="J. Bacteriol.">
        <title>Complete genome sequence of Paenibacillus polymyxa SC2, a strain of plant growth-promoting Rhizobacterium with broad-spectrum antimicrobial activity.</title>
        <authorList>
            <person name="Ma M."/>
            <person name="Wang C."/>
            <person name="Ding Y."/>
            <person name="Li L."/>
            <person name="Shen D."/>
            <person name="Jiang X."/>
            <person name="Guan D."/>
            <person name="Cao F."/>
            <person name="Chen H."/>
            <person name="Feng R."/>
            <person name="Wang X."/>
            <person name="Ge Y."/>
            <person name="Yao L."/>
            <person name="Bing X."/>
            <person name="Yang X."/>
            <person name="Li J."/>
            <person name="Du B."/>
        </authorList>
    </citation>
    <scope>NUCLEOTIDE SEQUENCE [LARGE SCALE GENOMIC DNA]</scope>
    <source>
        <strain evidence="2 3">SC2</strain>
    </source>
</reference>
<name>E3E5B2_PAEPS</name>
<evidence type="ECO:0000313" key="2">
    <source>
        <dbReference type="EMBL" id="ADO57472.1"/>
    </source>
</evidence>
<proteinExistence type="predicted"/>
<dbReference type="AlphaFoldDB" id="E3E5B2"/>
<feature type="domain" description="HNH nuclease" evidence="1">
    <location>
        <begin position="203"/>
        <end position="255"/>
    </location>
</feature>
<accession>E3E5B2</accession>
<dbReference type="PATRIC" id="fig|886882.15.peg.3513"/>
<dbReference type="RefSeq" id="WP_013372058.1">
    <property type="nucleotide sequence ID" value="NC_014622.2"/>
</dbReference>
<dbReference type="Proteomes" id="UP000006868">
    <property type="component" value="Chromosome"/>
</dbReference>
<dbReference type="EMBL" id="CP002213">
    <property type="protein sequence ID" value="ADO57472.1"/>
    <property type="molecule type" value="Genomic_DNA"/>
</dbReference>
<dbReference type="InterPro" id="IPR003615">
    <property type="entry name" value="HNH_nuc"/>
</dbReference>